<dbReference type="RefSeq" id="WP_342679920.1">
    <property type="nucleotide sequence ID" value="NZ_JBCGCU010000018.1"/>
</dbReference>
<evidence type="ECO:0000313" key="2">
    <source>
        <dbReference type="EMBL" id="MEM0516432.1"/>
    </source>
</evidence>
<name>A0ABU9MYX5_9GAMM</name>
<gene>
    <name evidence="2" type="ORF">WCN91_13580</name>
</gene>
<proteinExistence type="predicted"/>
<accession>A0ABU9MYX5</accession>
<reference evidence="2 3" key="1">
    <citation type="submission" date="2024-03" db="EMBL/GenBank/DDBJ databases">
        <title>Pseudoalteromonas qingdaonensis sp. nov., isolated from the intestines of marine benthic organisms.</title>
        <authorList>
            <person name="Lin X."/>
            <person name="Fang S."/>
            <person name="Hu X."/>
        </authorList>
    </citation>
    <scope>NUCLEOTIDE SEQUENCE [LARGE SCALE GENOMIC DNA]</scope>
    <source>
        <strain evidence="2 3">YIC-827</strain>
    </source>
</reference>
<keyword evidence="1" id="KW-0732">Signal</keyword>
<dbReference type="Proteomes" id="UP001447008">
    <property type="component" value="Unassembled WGS sequence"/>
</dbReference>
<feature type="signal peptide" evidence="1">
    <location>
        <begin position="1"/>
        <end position="20"/>
    </location>
</feature>
<sequence length="313" mass="34946">MRILFFMAALFISSASSVHAAAQQFLVLGDMPYTPIDEALLSAPDGQLYQAVQQTPHLFMAHVGDLKSGSLPCTDDLLQKNYNLVAQLTRAPFVYTPGDNDWTDCDRPALEPGFDELERLAYIRKHFAQSQLSLPDYQRQQEQLENQAWRIDGVQYLTLHVVGTNNGRSQILKSLPQSAIAAAERRDKYNMQWLASELEGDVNAAVIFMQADIYATNNYGAPCTQKLQQDCDALAPYRQHLDTLAEQVAFPILLVHGDTSEFCFSQRESGLWHLNAPGDFRVLDIAKVKVQDVLAEPFVVSTLTHSGAIPKCK</sequence>
<comment type="caution">
    <text evidence="2">The sequence shown here is derived from an EMBL/GenBank/DDBJ whole genome shotgun (WGS) entry which is preliminary data.</text>
</comment>
<protein>
    <recommendedName>
        <fullName evidence="4">Calcineurin-like phosphoesterase domain-containing protein</fullName>
    </recommendedName>
</protein>
<dbReference type="EMBL" id="JBCGCU010000018">
    <property type="protein sequence ID" value="MEM0516432.1"/>
    <property type="molecule type" value="Genomic_DNA"/>
</dbReference>
<evidence type="ECO:0000256" key="1">
    <source>
        <dbReference type="SAM" id="SignalP"/>
    </source>
</evidence>
<dbReference type="SUPFAM" id="SSF56300">
    <property type="entry name" value="Metallo-dependent phosphatases"/>
    <property type="match status" value="1"/>
</dbReference>
<evidence type="ECO:0000313" key="3">
    <source>
        <dbReference type="Proteomes" id="UP001447008"/>
    </source>
</evidence>
<organism evidence="2 3">
    <name type="scientific">Pseudoalteromonas qingdaonensis</name>
    <dbReference type="NCBI Taxonomy" id="3131913"/>
    <lineage>
        <taxon>Bacteria</taxon>
        <taxon>Pseudomonadati</taxon>
        <taxon>Pseudomonadota</taxon>
        <taxon>Gammaproteobacteria</taxon>
        <taxon>Alteromonadales</taxon>
        <taxon>Pseudoalteromonadaceae</taxon>
        <taxon>Pseudoalteromonas</taxon>
    </lineage>
</organism>
<keyword evidence="3" id="KW-1185">Reference proteome</keyword>
<feature type="chain" id="PRO_5046238296" description="Calcineurin-like phosphoesterase domain-containing protein" evidence="1">
    <location>
        <begin position="21"/>
        <end position="313"/>
    </location>
</feature>
<evidence type="ECO:0008006" key="4">
    <source>
        <dbReference type="Google" id="ProtNLM"/>
    </source>
</evidence>
<dbReference type="InterPro" id="IPR029052">
    <property type="entry name" value="Metallo-depent_PP-like"/>
</dbReference>